<reference evidence="1 2" key="1">
    <citation type="journal article" date="2011" name="J. Bacteriol.">
        <title>Complete genome sequence of the cellulose-degrading bacterium Cellulosilyticum lentocellum.</title>
        <authorList>
            <consortium name="US DOE Joint Genome Institute"/>
            <person name="Miller D.A."/>
            <person name="Suen G."/>
            <person name="Bruce D."/>
            <person name="Copeland A."/>
            <person name="Cheng J.F."/>
            <person name="Detter C."/>
            <person name="Goodwin L.A."/>
            <person name="Han C.S."/>
            <person name="Hauser L.J."/>
            <person name="Land M.L."/>
            <person name="Lapidus A."/>
            <person name="Lucas S."/>
            <person name="Meincke L."/>
            <person name="Pitluck S."/>
            <person name="Tapia R."/>
            <person name="Teshima H."/>
            <person name="Woyke T."/>
            <person name="Fox B.G."/>
            <person name="Angert E.R."/>
            <person name="Currie C.R."/>
        </authorList>
    </citation>
    <scope>NUCLEOTIDE SEQUENCE [LARGE SCALE GENOMIC DNA]</scope>
    <source>
        <strain evidence="2">ATCC 49066 / DSM 5427 / NCIMB 11756 / RHM5</strain>
    </source>
</reference>
<sequence>MHIHDYQKAAYFYSYFNPLEAAKLYKQEYCFYEAGYAYLYAYNGLKAIDCFRCCKNPLQKEQGLKEVAEFALVLYFTKQYEDAFELFIKLNDYYSALECAKKLKENELIKSTCLLIGMEEAEKKHYSFAAKCVEPFDTELAMYYYSLDHAYEETVRLLLTHGDYEKALHICLLENDLNRAYEIASTYNPTLLSS</sequence>
<gene>
    <name evidence="1" type="ordered locus">Clole_1794</name>
</gene>
<dbReference type="Proteomes" id="UP000008467">
    <property type="component" value="Chromosome"/>
</dbReference>
<dbReference type="RefSeq" id="WP_013656814.1">
    <property type="nucleotide sequence ID" value="NC_015275.1"/>
</dbReference>
<evidence type="ECO:0000313" key="2">
    <source>
        <dbReference type="Proteomes" id="UP000008467"/>
    </source>
</evidence>
<dbReference type="AlphaFoldDB" id="F2JN63"/>
<evidence type="ECO:0000313" key="1">
    <source>
        <dbReference type="EMBL" id="ADZ83517.1"/>
    </source>
</evidence>
<name>F2JN63_CELLD</name>
<keyword evidence="2" id="KW-1185">Reference proteome</keyword>
<proteinExistence type="predicted"/>
<accession>F2JN63</accession>
<dbReference type="Gene3D" id="1.25.40.470">
    <property type="match status" value="1"/>
</dbReference>
<dbReference type="STRING" id="642492.Clole_1794"/>
<organism evidence="1 2">
    <name type="scientific">Cellulosilyticum lentocellum (strain ATCC 49066 / DSM 5427 / NCIMB 11756 / RHM5)</name>
    <name type="common">Clostridium lentocellum</name>
    <dbReference type="NCBI Taxonomy" id="642492"/>
    <lineage>
        <taxon>Bacteria</taxon>
        <taxon>Bacillati</taxon>
        <taxon>Bacillota</taxon>
        <taxon>Clostridia</taxon>
        <taxon>Lachnospirales</taxon>
        <taxon>Cellulosilyticaceae</taxon>
        <taxon>Cellulosilyticum</taxon>
    </lineage>
</organism>
<dbReference type="HOGENOM" id="CLU_1400290_0_0_9"/>
<protein>
    <submittedName>
        <fullName evidence="1">Uncharacterized protein</fullName>
    </submittedName>
</protein>
<dbReference type="EMBL" id="CP002582">
    <property type="protein sequence ID" value="ADZ83517.1"/>
    <property type="molecule type" value="Genomic_DNA"/>
</dbReference>
<dbReference type="KEGG" id="cle:Clole_1794"/>